<reference evidence="8 9" key="1">
    <citation type="journal article" date="2017" name="FEMS Microbiol. Ecol.">
        <title>Reconstructed genomes of novel Dehalococcoides mccartyi strains from 1,2,3,4-tetrachlorodibenzo-p-dioxin-dechlorinating enrichment cultures reveal divergent reductive dehalogenase gene profiles.</title>
        <authorList>
            <person name="Dam H.T."/>
            <person name="Vollmers J."/>
            <person name="Kaster A.K."/>
            <person name="Haggblom M.M."/>
        </authorList>
    </citation>
    <scope>NUCLEOTIDE SEQUENCE [LARGE SCALE GENOMIC DNA]</scope>
    <source>
        <strain evidence="8 9">H1-3-2.001</strain>
    </source>
</reference>
<evidence type="ECO:0000259" key="7">
    <source>
        <dbReference type="PROSITE" id="PS51379"/>
    </source>
</evidence>
<dbReference type="AlphaFoldDB" id="A0A2J1E0J9"/>
<evidence type="ECO:0000256" key="1">
    <source>
        <dbReference type="ARBA" id="ARBA00004196"/>
    </source>
</evidence>
<evidence type="ECO:0000256" key="2">
    <source>
        <dbReference type="ARBA" id="ARBA00022723"/>
    </source>
</evidence>
<dbReference type="EMBL" id="PHFD01000028">
    <property type="protein sequence ID" value="PKH47986.1"/>
    <property type="molecule type" value="Genomic_DNA"/>
</dbReference>
<accession>A0A2J1E0J9</accession>
<keyword evidence="5" id="KW-0411">Iron-sulfur</keyword>
<dbReference type="Pfam" id="PF13486">
    <property type="entry name" value="Dehalogenase"/>
    <property type="match status" value="1"/>
</dbReference>
<protein>
    <submittedName>
        <fullName evidence="8">Reductive dehalogenase</fullName>
    </submittedName>
</protein>
<evidence type="ECO:0000256" key="4">
    <source>
        <dbReference type="ARBA" id="ARBA00023004"/>
    </source>
</evidence>
<sequence>AGIANNDPGDTLKDMALYTSTRYVQARVKPPAHGIPELKFNCPSTRVELGIPKHEGTPEDNLRMITAALHFFGARYVRGHEITEKTKKTFYKCLGPQYGGLKYTFADVDAPYEDYAHGIALVHPNKYKWAICYEMPQTRLSGLTQLGLGEAGVSSGYQDLAIVQAKLMSFLRGLGYDSISSGAGLGGGGGGVHVALGILSGIAEQGRVSYAVSPRNGALVRLTDWVMTDLPVTSNKPIDAGMFRFCHTCKKCAELCPSGAISKTDEPSWEGFSWSRPGVKCWNTDMEKCLPYRGSFDTEGLFAACCSVCQANCVFSKLNEASIHGIIKNVISTTGAFNGFFKSMDDVFGYGSPIYLPQNGERDPFATDWWNRDLETDPWRPSPYGGTVMGL</sequence>
<evidence type="ECO:0000256" key="6">
    <source>
        <dbReference type="ARBA" id="ARBA00023136"/>
    </source>
</evidence>
<dbReference type="Proteomes" id="UP000233649">
    <property type="component" value="Unassembled WGS sequence"/>
</dbReference>
<organism evidence="8 9">
    <name type="scientific">Dehalococcoides mccartyi</name>
    <dbReference type="NCBI Taxonomy" id="61435"/>
    <lineage>
        <taxon>Bacteria</taxon>
        <taxon>Bacillati</taxon>
        <taxon>Chloroflexota</taxon>
        <taxon>Dehalococcoidia</taxon>
        <taxon>Dehalococcoidales</taxon>
        <taxon>Dehalococcoidaceae</taxon>
        <taxon>Dehalococcoides</taxon>
    </lineage>
</organism>
<evidence type="ECO:0000313" key="9">
    <source>
        <dbReference type="Proteomes" id="UP000233649"/>
    </source>
</evidence>
<dbReference type="SUPFAM" id="SSF54862">
    <property type="entry name" value="4Fe-4S ferredoxins"/>
    <property type="match status" value="1"/>
</dbReference>
<dbReference type="NCBIfam" id="TIGR02486">
    <property type="entry name" value="RDH"/>
    <property type="match status" value="1"/>
</dbReference>
<dbReference type="PROSITE" id="PS00198">
    <property type="entry name" value="4FE4S_FER_1"/>
    <property type="match status" value="1"/>
</dbReference>
<comment type="subcellular location">
    <subcellularLocation>
        <location evidence="1">Cell envelope</location>
    </subcellularLocation>
</comment>
<evidence type="ECO:0000313" key="8">
    <source>
        <dbReference type="EMBL" id="PKH47986.1"/>
    </source>
</evidence>
<keyword evidence="3" id="KW-0732">Signal</keyword>
<proteinExistence type="predicted"/>
<dbReference type="GO" id="GO:0030313">
    <property type="term" value="C:cell envelope"/>
    <property type="evidence" value="ECO:0007669"/>
    <property type="project" value="UniProtKB-SubCell"/>
</dbReference>
<dbReference type="InterPro" id="IPR012832">
    <property type="entry name" value="RDH"/>
</dbReference>
<name>A0A2J1E0J9_9CHLR</name>
<comment type="caution">
    <text evidence="8">The sequence shown here is derived from an EMBL/GenBank/DDBJ whole genome shotgun (WGS) entry which is preliminary data.</text>
</comment>
<evidence type="ECO:0000256" key="3">
    <source>
        <dbReference type="ARBA" id="ARBA00022729"/>
    </source>
</evidence>
<dbReference type="InterPro" id="IPR017900">
    <property type="entry name" value="4Fe4S_Fe_S_CS"/>
</dbReference>
<feature type="non-terminal residue" evidence="8">
    <location>
        <position position="1"/>
    </location>
</feature>
<dbReference type="InterPro" id="IPR017896">
    <property type="entry name" value="4Fe4S_Fe-S-bd"/>
</dbReference>
<feature type="domain" description="4Fe-4S ferredoxin-type" evidence="7">
    <location>
        <begin position="234"/>
        <end position="266"/>
    </location>
</feature>
<keyword evidence="4" id="KW-0408">Iron</keyword>
<dbReference type="GO" id="GO:0051536">
    <property type="term" value="F:iron-sulfur cluster binding"/>
    <property type="evidence" value="ECO:0007669"/>
    <property type="project" value="UniProtKB-KW"/>
</dbReference>
<keyword evidence="2" id="KW-0479">Metal-binding</keyword>
<keyword evidence="6" id="KW-0472">Membrane</keyword>
<dbReference type="GO" id="GO:0046872">
    <property type="term" value="F:metal ion binding"/>
    <property type="evidence" value="ECO:0007669"/>
    <property type="project" value="UniProtKB-KW"/>
</dbReference>
<dbReference type="PROSITE" id="PS51379">
    <property type="entry name" value="4FE4S_FER_2"/>
    <property type="match status" value="1"/>
</dbReference>
<dbReference type="InterPro" id="IPR028894">
    <property type="entry name" value="RDH_dom"/>
</dbReference>
<evidence type="ECO:0000256" key="5">
    <source>
        <dbReference type="ARBA" id="ARBA00023014"/>
    </source>
</evidence>
<gene>
    <name evidence="8" type="ORF">CVH13_00095</name>
</gene>